<keyword evidence="2" id="KW-0812">Transmembrane</keyword>
<feature type="transmembrane region" description="Helical" evidence="2">
    <location>
        <begin position="155"/>
        <end position="174"/>
    </location>
</feature>
<sequence>MAPATGIVGTARNRNSTPPPRAKVAAEAEKETQKKTSSPGSSAAALAPAVVPKKEAPAPAPAPLPAPAVFRQVALAVVGTGLVVACLAALALRFGPRQAEVIAFWTSFSGPLEKWLVERSDLVVVLATLPVLGPLVLLVLVTAVRAASDLRKLNLWQKFFLGSLVTCALATLLLENATRDFLIDLFGKAAAKWDSISGPLEKFLVDHADHFVAGAAMITFLPFGIVAVVSSLRLLWGCRLQIASGADEKKAEQVVPIAPPKQKA</sequence>
<dbReference type="EMBL" id="CAJNNV010029630">
    <property type="protein sequence ID" value="CAE8629347.1"/>
    <property type="molecule type" value="Genomic_DNA"/>
</dbReference>
<proteinExistence type="predicted"/>
<feature type="region of interest" description="Disordered" evidence="1">
    <location>
        <begin position="1"/>
        <end position="46"/>
    </location>
</feature>
<keyword evidence="4" id="KW-1185">Reference proteome</keyword>
<feature type="transmembrane region" description="Helical" evidence="2">
    <location>
        <begin position="73"/>
        <end position="92"/>
    </location>
</feature>
<reference evidence="3" key="1">
    <citation type="submission" date="2021-02" db="EMBL/GenBank/DDBJ databases">
        <authorList>
            <person name="Dougan E. K."/>
            <person name="Rhodes N."/>
            <person name="Thang M."/>
            <person name="Chan C."/>
        </authorList>
    </citation>
    <scope>NUCLEOTIDE SEQUENCE</scope>
</reference>
<name>A0A813GWT6_POLGL</name>
<evidence type="ECO:0000313" key="4">
    <source>
        <dbReference type="Proteomes" id="UP000654075"/>
    </source>
</evidence>
<accession>A0A813GWT6</accession>
<feature type="transmembrane region" description="Helical" evidence="2">
    <location>
        <begin position="122"/>
        <end position="143"/>
    </location>
</feature>
<evidence type="ECO:0000313" key="3">
    <source>
        <dbReference type="EMBL" id="CAE8629347.1"/>
    </source>
</evidence>
<organism evidence="3 4">
    <name type="scientific">Polarella glacialis</name>
    <name type="common">Dinoflagellate</name>
    <dbReference type="NCBI Taxonomy" id="89957"/>
    <lineage>
        <taxon>Eukaryota</taxon>
        <taxon>Sar</taxon>
        <taxon>Alveolata</taxon>
        <taxon>Dinophyceae</taxon>
        <taxon>Suessiales</taxon>
        <taxon>Suessiaceae</taxon>
        <taxon>Polarella</taxon>
    </lineage>
</organism>
<keyword evidence="2" id="KW-0472">Membrane</keyword>
<comment type="caution">
    <text evidence="3">The sequence shown here is derived from an EMBL/GenBank/DDBJ whole genome shotgun (WGS) entry which is preliminary data.</text>
</comment>
<evidence type="ECO:0000256" key="1">
    <source>
        <dbReference type="SAM" id="MobiDB-lite"/>
    </source>
</evidence>
<dbReference type="Proteomes" id="UP000654075">
    <property type="component" value="Unassembled WGS sequence"/>
</dbReference>
<keyword evidence="2" id="KW-1133">Transmembrane helix</keyword>
<protein>
    <submittedName>
        <fullName evidence="3">Uncharacterized protein</fullName>
    </submittedName>
</protein>
<feature type="compositionally biased region" description="Basic and acidic residues" evidence="1">
    <location>
        <begin position="24"/>
        <end position="34"/>
    </location>
</feature>
<feature type="transmembrane region" description="Helical" evidence="2">
    <location>
        <begin position="211"/>
        <end position="236"/>
    </location>
</feature>
<evidence type="ECO:0000256" key="2">
    <source>
        <dbReference type="SAM" id="Phobius"/>
    </source>
</evidence>
<gene>
    <name evidence="3" type="ORF">PGLA1383_LOCUS45856</name>
</gene>
<dbReference type="AlphaFoldDB" id="A0A813GWT6"/>